<dbReference type="GO" id="GO:0005987">
    <property type="term" value="P:sucrose catabolic process"/>
    <property type="evidence" value="ECO:0007669"/>
    <property type="project" value="TreeGrafter"/>
</dbReference>
<dbReference type="SMART" id="SM00642">
    <property type="entry name" value="Aamy"/>
    <property type="match status" value="1"/>
</dbReference>
<dbReference type="PANTHER" id="PTHR10357:SF232">
    <property type="entry name" value="GLYCOSYL HYDROLASE FAMILY 13 CATALYTIC DOMAIN-CONTAINING PROTEIN"/>
    <property type="match status" value="1"/>
</dbReference>
<dbReference type="GO" id="GO:0000025">
    <property type="term" value="P:maltose catabolic process"/>
    <property type="evidence" value="ECO:0007669"/>
    <property type="project" value="TreeGrafter"/>
</dbReference>
<reference evidence="4" key="1">
    <citation type="submission" date="2023-06" db="EMBL/GenBank/DDBJ databases">
        <title>Draft genome of Marssonina rosae.</title>
        <authorList>
            <person name="Cheng Q."/>
        </authorList>
    </citation>
    <scope>NUCLEOTIDE SEQUENCE</scope>
    <source>
        <strain evidence="4">R4</strain>
    </source>
</reference>
<dbReference type="Gene3D" id="3.90.400.10">
    <property type="entry name" value="Oligo-1,6-glucosidase, Domain 2"/>
    <property type="match status" value="1"/>
</dbReference>
<gene>
    <name evidence="4" type="ORF">QTJ16_004568</name>
</gene>
<dbReference type="GO" id="GO:0033934">
    <property type="term" value="F:glucan 1,4-alpha-maltotriohydrolase activity"/>
    <property type="evidence" value="ECO:0007669"/>
    <property type="project" value="TreeGrafter"/>
</dbReference>
<evidence type="ECO:0000313" key="4">
    <source>
        <dbReference type="EMBL" id="KAK2626306.1"/>
    </source>
</evidence>
<dbReference type="GO" id="GO:0004575">
    <property type="term" value="F:sucrose alpha-glucosidase activity"/>
    <property type="evidence" value="ECO:0007669"/>
    <property type="project" value="TreeGrafter"/>
</dbReference>
<dbReference type="InterPro" id="IPR006047">
    <property type="entry name" value="GH13_cat_dom"/>
</dbReference>
<dbReference type="CDD" id="cd11333">
    <property type="entry name" value="AmyAc_SI_OligoGlu_DGase"/>
    <property type="match status" value="1"/>
</dbReference>
<dbReference type="FunFam" id="3.90.400.10:FF:000003">
    <property type="entry name" value="Probable alpha-glucosidase (Maltase)"/>
    <property type="match status" value="1"/>
</dbReference>
<accession>A0AAD9SZ74</accession>
<protein>
    <recommendedName>
        <fullName evidence="3">Glycosyl hydrolase family 13 catalytic domain-containing protein</fullName>
    </recommendedName>
</protein>
<dbReference type="Gene3D" id="2.60.40.1180">
    <property type="entry name" value="Golgi alpha-mannosidase II"/>
    <property type="match status" value="1"/>
</dbReference>
<dbReference type="FunFam" id="3.20.20.80:FF:000087">
    <property type="entry name" value="Oligo-1,6-glucosidase IMA1"/>
    <property type="match status" value="1"/>
</dbReference>
<dbReference type="InterPro" id="IPR045857">
    <property type="entry name" value="O16G_dom_2"/>
</dbReference>
<name>A0AAD9SZ74_9HELO</name>
<sequence length="583" mass="66926">MASLSTPPKRAWWKEVSVYQIYPSTFLDSNDDGMGDLKGITQKVDYLKDLGVDCVWLSPILESPNVDMGYDISDYRTIDPRYGHLSDVDNLIAELGKREMKLIMDLVVNHTSDQHEWFKQSRSSKDNPYRDWYIWRPAKYDADGTRHPPNNWQAAFQGSAWEWDELTQEYYLHLYAVEQPDLNWETPAVREAVHSIMRFWLDRGACGFRMDVINFISKDTSFPDAPVTNLDSEWQDGSMYFSAGPRLHEYLKGLGDVLKEYDAFSVGEMPFVNDPTEVIKSVGFERGELAMIFQFDHVSVDFHPSGDQWKRQDPKWPLSKLKTMFETMQKFMYANDGWNALYIENHDQPRSVSRYASDSEKYWALSSKMLATFLGCQAGTPFIYQGQELGMYNVPKEWGIEEYKDLMTLNHWNVLNSKTKDPELLKEAMGEYQKKARDNARTPMQWSSAPHAGFTSPNTTPWMKAHPNHTTVNAASQIGDSKSPFAFWKSMLATRKKYKDLFVYGDFNVVAADEERLIAYQRKAADGTALLVLCNFSDEVVSWDGKLGDVKEVVLSTYGRELEGIKSQAGLKLEAYEAIALLV</sequence>
<evidence type="ECO:0000256" key="1">
    <source>
        <dbReference type="ARBA" id="ARBA00008061"/>
    </source>
</evidence>
<dbReference type="SUPFAM" id="SSF51011">
    <property type="entry name" value="Glycosyl hydrolase domain"/>
    <property type="match status" value="1"/>
</dbReference>
<keyword evidence="2" id="KW-0462">Maltose metabolism</keyword>
<proteinExistence type="inferred from homology"/>
<keyword evidence="5" id="KW-1185">Reference proteome</keyword>
<comment type="caution">
    <text evidence="4">The sequence shown here is derived from an EMBL/GenBank/DDBJ whole genome shotgun (WGS) entry which is preliminary data.</text>
</comment>
<evidence type="ECO:0000313" key="5">
    <source>
        <dbReference type="Proteomes" id="UP001285354"/>
    </source>
</evidence>
<dbReference type="InterPro" id="IPR013780">
    <property type="entry name" value="Glyco_hydro_b"/>
</dbReference>
<dbReference type="EMBL" id="JAUBYV010000006">
    <property type="protein sequence ID" value="KAK2626306.1"/>
    <property type="molecule type" value="Genomic_DNA"/>
</dbReference>
<dbReference type="PANTHER" id="PTHR10357">
    <property type="entry name" value="ALPHA-AMYLASE FAMILY MEMBER"/>
    <property type="match status" value="1"/>
</dbReference>
<evidence type="ECO:0000259" key="3">
    <source>
        <dbReference type="SMART" id="SM00642"/>
    </source>
</evidence>
<dbReference type="Proteomes" id="UP001285354">
    <property type="component" value="Unassembled WGS sequence"/>
</dbReference>
<dbReference type="GO" id="GO:0004574">
    <property type="term" value="F:oligo-1,6-glucosidase activity"/>
    <property type="evidence" value="ECO:0007669"/>
    <property type="project" value="TreeGrafter"/>
</dbReference>
<dbReference type="Pfam" id="PF00128">
    <property type="entry name" value="Alpha-amylase"/>
    <property type="match status" value="1"/>
</dbReference>
<evidence type="ECO:0000256" key="2">
    <source>
        <dbReference type="ARBA" id="ARBA00026248"/>
    </source>
</evidence>
<dbReference type="Gene3D" id="3.20.20.80">
    <property type="entry name" value="Glycosidases"/>
    <property type="match status" value="1"/>
</dbReference>
<organism evidence="4 5">
    <name type="scientific">Diplocarpon rosae</name>
    <dbReference type="NCBI Taxonomy" id="946125"/>
    <lineage>
        <taxon>Eukaryota</taxon>
        <taxon>Fungi</taxon>
        <taxon>Dikarya</taxon>
        <taxon>Ascomycota</taxon>
        <taxon>Pezizomycotina</taxon>
        <taxon>Leotiomycetes</taxon>
        <taxon>Helotiales</taxon>
        <taxon>Drepanopezizaceae</taxon>
        <taxon>Diplocarpon</taxon>
    </lineage>
</organism>
<dbReference type="SUPFAM" id="SSF51445">
    <property type="entry name" value="(Trans)glycosidases"/>
    <property type="match status" value="1"/>
</dbReference>
<dbReference type="GO" id="GO:0004556">
    <property type="term" value="F:alpha-amylase activity"/>
    <property type="evidence" value="ECO:0007669"/>
    <property type="project" value="TreeGrafter"/>
</dbReference>
<dbReference type="AlphaFoldDB" id="A0AAD9SZ74"/>
<comment type="similarity">
    <text evidence="1">Belongs to the glycosyl hydrolase 13 family.</text>
</comment>
<dbReference type="InterPro" id="IPR017853">
    <property type="entry name" value="GH"/>
</dbReference>
<feature type="domain" description="Glycosyl hydrolase family 13 catalytic" evidence="3">
    <location>
        <begin position="20"/>
        <end position="441"/>
    </location>
</feature>